<dbReference type="AlphaFoldDB" id="A0A1M8AC78"/>
<dbReference type="GO" id="GO:0030688">
    <property type="term" value="C:preribosome, small subunit precursor"/>
    <property type="evidence" value="ECO:0007669"/>
    <property type="project" value="InterPro"/>
</dbReference>
<dbReference type="InterPro" id="IPR028160">
    <property type="entry name" value="Slx9-like"/>
</dbReference>
<dbReference type="GO" id="GO:0000462">
    <property type="term" value="P:maturation of SSU-rRNA from tricistronic rRNA transcript (SSU-rRNA, 5.8S rRNA, LSU-rRNA)"/>
    <property type="evidence" value="ECO:0007669"/>
    <property type="project" value="InterPro"/>
</dbReference>
<accession>A0A1M8AC78</accession>
<name>A0A1M8AC78_MALS4</name>
<keyword evidence="4" id="KW-0539">Nucleus</keyword>
<comment type="subcellular location">
    <subcellularLocation>
        <location evidence="1">Nucleus</location>
        <location evidence="1">Nucleolus</location>
    </subcellularLocation>
</comment>
<evidence type="ECO:0000313" key="7">
    <source>
        <dbReference type="Proteomes" id="UP000186303"/>
    </source>
</evidence>
<dbReference type="VEuPathDB" id="FungiDB:MSYG_4431"/>
<dbReference type="Pfam" id="PF15341">
    <property type="entry name" value="SLX9"/>
    <property type="match status" value="1"/>
</dbReference>
<gene>
    <name evidence="6" type="ORF">MSYG_4431</name>
</gene>
<evidence type="ECO:0000256" key="3">
    <source>
        <dbReference type="ARBA" id="ARBA00021321"/>
    </source>
</evidence>
<dbReference type="GO" id="GO:0005730">
    <property type="term" value="C:nucleolus"/>
    <property type="evidence" value="ECO:0007669"/>
    <property type="project" value="UniProtKB-SubCell"/>
</dbReference>
<evidence type="ECO:0000256" key="1">
    <source>
        <dbReference type="ARBA" id="ARBA00004604"/>
    </source>
</evidence>
<dbReference type="Proteomes" id="UP000186303">
    <property type="component" value="Chromosome 8"/>
</dbReference>
<protein>
    <recommendedName>
        <fullName evidence="3">Ribosome biogenesis protein SLX9</fullName>
    </recommendedName>
</protein>
<reference evidence="7" key="1">
    <citation type="journal article" date="2017" name="Nucleic Acids Res.">
        <title>Proteogenomics produces comprehensive and highly accurate protein-coding gene annotation in a complete genome assembly of Malassezia sympodialis.</title>
        <authorList>
            <person name="Zhu Y."/>
            <person name="Engstroem P.G."/>
            <person name="Tellgren-Roth C."/>
            <person name="Baudo C.D."/>
            <person name="Kennell J.C."/>
            <person name="Sun S."/>
            <person name="Billmyre R.B."/>
            <person name="Schroeder M.S."/>
            <person name="Andersson A."/>
            <person name="Holm T."/>
            <person name="Sigurgeirsson B."/>
            <person name="Wu G."/>
            <person name="Sankaranarayanan S.R."/>
            <person name="Siddharthan R."/>
            <person name="Sanyal K."/>
            <person name="Lundeberg J."/>
            <person name="Nystedt B."/>
            <person name="Boekhout T."/>
            <person name="Dawson T.L. Jr."/>
            <person name="Heitman J."/>
            <person name="Scheynius A."/>
            <person name="Lehtioe J."/>
        </authorList>
    </citation>
    <scope>NUCLEOTIDE SEQUENCE [LARGE SCALE GENOMIC DNA]</scope>
    <source>
        <strain evidence="7">ATCC 42132</strain>
    </source>
</reference>
<dbReference type="GO" id="GO:0030686">
    <property type="term" value="C:90S preribosome"/>
    <property type="evidence" value="ECO:0007669"/>
    <property type="project" value="InterPro"/>
</dbReference>
<keyword evidence="7" id="KW-1185">Reference proteome</keyword>
<evidence type="ECO:0000256" key="2">
    <source>
        <dbReference type="ARBA" id="ARBA00011022"/>
    </source>
</evidence>
<comment type="similarity">
    <text evidence="2">Belongs to the SLX9 family.</text>
</comment>
<dbReference type="EMBL" id="LT671828">
    <property type="protein sequence ID" value="SHO80076.1"/>
    <property type="molecule type" value="Genomic_DNA"/>
</dbReference>
<dbReference type="STRING" id="1230383.A0A1M8AC78"/>
<evidence type="ECO:0000256" key="5">
    <source>
        <dbReference type="SAM" id="MobiDB-lite"/>
    </source>
</evidence>
<proteinExistence type="inferred from homology"/>
<evidence type="ECO:0000256" key="4">
    <source>
        <dbReference type="ARBA" id="ARBA00023242"/>
    </source>
</evidence>
<evidence type="ECO:0000313" key="6">
    <source>
        <dbReference type="EMBL" id="SHO80076.1"/>
    </source>
</evidence>
<organism evidence="6 7">
    <name type="scientific">Malassezia sympodialis (strain ATCC 42132)</name>
    <name type="common">Atopic eczema-associated yeast</name>
    <dbReference type="NCBI Taxonomy" id="1230383"/>
    <lineage>
        <taxon>Eukaryota</taxon>
        <taxon>Fungi</taxon>
        <taxon>Dikarya</taxon>
        <taxon>Basidiomycota</taxon>
        <taxon>Ustilaginomycotina</taxon>
        <taxon>Malasseziomycetes</taxon>
        <taxon>Malasseziales</taxon>
        <taxon>Malasseziaceae</taxon>
        <taxon>Malassezia</taxon>
    </lineage>
</organism>
<dbReference type="OrthoDB" id="18703at2759"/>
<feature type="region of interest" description="Disordered" evidence="5">
    <location>
        <begin position="1"/>
        <end position="84"/>
    </location>
</feature>
<sequence length="137" mass="15486">MVRRREASRKTRSSLSERLAQEAKPALSKSSVRRQKQRAREQLAGNREGLQAMTAVVTSMEASIEAAPREPARASNTRNTTRSRRAMLERERQRQPHILADLQRQADPFAALRTHVRNTLDLAPRTVRETDDAMGGT</sequence>